<name>A0A8W8N7F5_MAGGI</name>
<dbReference type="AlphaFoldDB" id="A0A8W8N7F5"/>
<dbReference type="Pfam" id="PF04201">
    <property type="entry name" value="TPD52"/>
    <property type="match status" value="2"/>
</dbReference>
<feature type="region of interest" description="Disordered" evidence="3">
    <location>
        <begin position="216"/>
        <end position="237"/>
    </location>
</feature>
<sequence length="237" mass="26414">MAGSPTDEKQVDLNKDEHMFEQNEDKAAEEPMSEEEKERQMEEWKEELARVEGEITTLRQVLGSKVRYASELKRKMGITPFQELKHDFSEGIKSIQQSETYQKTNETLTNLQNKITSSTAYQKTNEKLHDINDKITHSSAYQKTSSAVKTASEKTNETVRNVASSVSKKIGDLRNTGAFKSVEEKVGGAYANVKAKVTGSKSEDNFESALEKETGNMDANAANGTQPSSLPEEKVPL</sequence>
<dbReference type="PANTHER" id="PTHR19307">
    <property type="entry name" value="TUMOR PROTEIN D52"/>
    <property type="match status" value="1"/>
</dbReference>
<dbReference type="Proteomes" id="UP000005408">
    <property type="component" value="Unassembled WGS sequence"/>
</dbReference>
<dbReference type="EnsemblMetazoa" id="G4980.30">
    <property type="protein sequence ID" value="G4980.30:cds"/>
    <property type="gene ID" value="G4980"/>
</dbReference>
<dbReference type="InterPro" id="IPR007327">
    <property type="entry name" value="TPD52"/>
</dbReference>
<organism evidence="4 5">
    <name type="scientific">Magallana gigas</name>
    <name type="common">Pacific oyster</name>
    <name type="synonym">Crassostrea gigas</name>
    <dbReference type="NCBI Taxonomy" id="29159"/>
    <lineage>
        <taxon>Eukaryota</taxon>
        <taxon>Metazoa</taxon>
        <taxon>Spiralia</taxon>
        <taxon>Lophotrochozoa</taxon>
        <taxon>Mollusca</taxon>
        <taxon>Bivalvia</taxon>
        <taxon>Autobranchia</taxon>
        <taxon>Pteriomorphia</taxon>
        <taxon>Ostreida</taxon>
        <taxon>Ostreoidea</taxon>
        <taxon>Ostreidae</taxon>
        <taxon>Magallana</taxon>
    </lineage>
</organism>
<dbReference type="PANTHER" id="PTHR19307:SF14">
    <property type="entry name" value="TUMOR PROTEIN D52"/>
    <property type="match status" value="1"/>
</dbReference>
<evidence type="ECO:0008006" key="6">
    <source>
        <dbReference type="Google" id="ProtNLM"/>
    </source>
</evidence>
<keyword evidence="2" id="KW-0175">Coiled coil</keyword>
<evidence type="ECO:0000313" key="5">
    <source>
        <dbReference type="Proteomes" id="UP000005408"/>
    </source>
</evidence>
<evidence type="ECO:0000313" key="4">
    <source>
        <dbReference type="EnsemblMetazoa" id="G4980.32:cds"/>
    </source>
</evidence>
<keyword evidence="5" id="KW-1185">Reference proteome</keyword>
<proteinExistence type="inferred from homology"/>
<evidence type="ECO:0000256" key="1">
    <source>
        <dbReference type="ARBA" id="ARBA00005702"/>
    </source>
</evidence>
<evidence type="ECO:0000256" key="2">
    <source>
        <dbReference type="ARBA" id="ARBA00023054"/>
    </source>
</evidence>
<dbReference type="EnsemblMetazoa" id="G4980.32">
    <property type="protein sequence ID" value="G4980.32:cds"/>
    <property type="gene ID" value="G4980"/>
</dbReference>
<dbReference type="GO" id="GO:0005737">
    <property type="term" value="C:cytoplasm"/>
    <property type="evidence" value="ECO:0007669"/>
    <property type="project" value="TreeGrafter"/>
</dbReference>
<protein>
    <recommendedName>
        <fullName evidence="6">Tumor protein D54</fullName>
    </recommendedName>
</protein>
<reference evidence="4" key="1">
    <citation type="submission" date="2022-08" db="UniProtKB">
        <authorList>
            <consortium name="EnsemblMetazoa"/>
        </authorList>
    </citation>
    <scope>IDENTIFICATION</scope>
    <source>
        <strain evidence="4">05x7-T-G4-1.051#20</strain>
    </source>
</reference>
<accession>A0A8W8N7F5</accession>
<feature type="region of interest" description="Disordered" evidence="3">
    <location>
        <begin position="1"/>
        <end position="44"/>
    </location>
</feature>
<comment type="similarity">
    <text evidence="1">Belongs to the TPD52 family.</text>
</comment>
<evidence type="ECO:0000256" key="3">
    <source>
        <dbReference type="SAM" id="MobiDB-lite"/>
    </source>
</evidence>